<dbReference type="RefSeq" id="WP_317928315.1">
    <property type="nucleotide sequence ID" value="NZ_CP137525.1"/>
</dbReference>
<dbReference type="NCBIfam" id="TIGR00278">
    <property type="entry name" value="membrane protein insertion efficiency factor YidD"/>
    <property type="match status" value="1"/>
</dbReference>
<gene>
    <name evidence="1" type="primary">yidD</name>
    <name evidence="1" type="ORF">R5U08_41890</name>
</gene>
<dbReference type="PANTHER" id="PTHR33383">
    <property type="entry name" value="MEMBRANE PROTEIN INSERTION EFFICIENCY FACTOR-RELATED"/>
    <property type="match status" value="1"/>
</dbReference>
<geneLocation type="plasmid" evidence="1 2">
    <name>unnamed</name>
</geneLocation>
<reference evidence="1 2" key="2">
    <citation type="journal article" date="2024" name="Microb. Biotechnol.">
        <title>The involvement of multiple ABC transporters in daunorubicin efflux in Streptomyces coeruleorubidus.</title>
        <authorList>
            <person name="Dong J."/>
            <person name="Ning J."/>
            <person name="Tian Y."/>
            <person name="Li H."/>
            <person name="Chen H."/>
            <person name="Guan W."/>
        </authorList>
    </citation>
    <scope>NUCLEOTIDE SEQUENCE [LARGE SCALE GENOMIC DNA]</scope>
    <source>
        <strain evidence="1 2">CICC 11043</strain>
    </source>
</reference>
<dbReference type="EMBL" id="CP137525">
    <property type="protein sequence ID" value="WOT40646.1"/>
    <property type="molecule type" value="Genomic_DNA"/>
</dbReference>
<reference evidence="1 2" key="1">
    <citation type="journal article" date="2021" name="J. Microbiol. Biotechnol.">
        <title>An Efficient Markerless Deletion System Suitable for the Industrial Strains of Streptomyces.</title>
        <authorList>
            <person name="Dong J."/>
            <person name="Wei J."/>
            <person name="Li H."/>
            <person name="Zhao S."/>
            <person name="Guan W."/>
        </authorList>
    </citation>
    <scope>NUCLEOTIDE SEQUENCE [LARGE SCALE GENOMIC DNA]</scope>
    <source>
        <strain evidence="1 2">CICC 11043</strain>
    </source>
</reference>
<evidence type="ECO:0000313" key="1">
    <source>
        <dbReference type="EMBL" id="WOT40646.1"/>
    </source>
</evidence>
<sequence>MYTAVRHYRVAISPTRRACCTYTPTCSTYAVQALHQHGALDGGRLILTRLLRCRPRAARRRGFHDPVPR</sequence>
<dbReference type="Pfam" id="PF01809">
    <property type="entry name" value="YidD"/>
    <property type="match status" value="1"/>
</dbReference>
<dbReference type="PANTHER" id="PTHR33383:SF1">
    <property type="entry name" value="MEMBRANE PROTEIN INSERTION EFFICIENCY FACTOR-RELATED"/>
    <property type="match status" value="1"/>
</dbReference>
<proteinExistence type="predicted"/>
<organism evidence="1 2">
    <name type="scientific">Streptomyces coeruleorubidus</name>
    <dbReference type="NCBI Taxonomy" id="116188"/>
    <lineage>
        <taxon>Bacteria</taxon>
        <taxon>Bacillati</taxon>
        <taxon>Actinomycetota</taxon>
        <taxon>Actinomycetes</taxon>
        <taxon>Kitasatosporales</taxon>
        <taxon>Streptomycetaceae</taxon>
        <taxon>Streptomyces</taxon>
    </lineage>
</organism>
<dbReference type="InterPro" id="IPR002696">
    <property type="entry name" value="Membr_insert_effic_factor_YidD"/>
</dbReference>
<keyword evidence="2" id="KW-1185">Reference proteome</keyword>
<dbReference type="SMART" id="SM01234">
    <property type="entry name" value="Haemolytic"/>
    <property type="match status" value="1"/>
</dbReference>
<keyword evidence="1" id="KW-0614">Plasmid</keyword>
<dbReference type="Proteomes" id="UP001305002">
    <property type="component" value="Plasmid unnamed"/>
</dbReference>
<protein>
    <submittedName>
        <fullName evidence="1">Membrane protein insertion efficiency factor YidD</fullName>
    </submittedName>
</protein>
<name>A0ABZ0KRY1_STRC4</name>
<accession>A0ABZ0KRY1</accession>
<evidence type="ECO:0000313" key="2">
    <source>
        <dbReference type="Proteomes" id="UP001305002"/>
    </source>
</evidence>